<keyword evidence="5" id="KW-1185">Reference proteome</keyword>
<dbReference type="InterPro" id="IPR019343">
    <property type="entry name" value="PPP1R21_N"/>
</dbReference>
<evidence type="ECO:0000256" key="2">
    <source>
        <dbReference type="SAM" id="MobiDB-lite"/>
    </source>
</evidence>
<reference evidence="4" key="1">
    <citation type="submission" date="2023-10" db="EMBL/GenBank/DDBJ databases">
        <title>Genome assembly of Pristionchus species.</title>
        <authorList>
            <person name="Yoshida K."/>
            <person name="Sommer R.J."/>
        </authorList>
    </citation>
    <scope>NUCLEOTIDE SEQUENCE</scope>
    <source>
        <strain evidence="4">RS0144</strain>
    </source>
</reference>
<dbReference type="PANTHER" id="PTHR21448:SF0">
    <property type="entry name" value="PROTEIN PHOSPHATASE 1 REGULATORY SUBUNIT 21"/>
    <property type="match status" value="1"/>
</dbReference>
<dbReference type="InterPro" id="IPR040024">
    <property type="entry name" value="PPP1R21"/>
</dbReference>
<dbReference type="SMART" id="SM01254">
    <property type="entry name" value="KLRAQ"/>
    <property type="match status" value="1"/>
</dbReference>
<evidence type="ECO:0000313" key="5">
    <source>
        <dbReference type="Proteomes" id="UP001432027"/>
    </source>
</evidence>
<dbReference type="InterPro" id="IPR049372">
    <property type="entry name" value="PPP1R21_C"/>
</dbReference>
<protein>
    <recommendedName>
        <fullName evidence="3">Protein phosphatase 1 regulatory subunit 21 N-terminal domain-containing protein</fullName>
    </recommendedName>
</protein>
<feature type="non-terminal residue" evidence="4">
    <location>
        <position position="1"/>
    </location>
</feature>
<dbReference type="AlphaFoldDB" id="A0AAV5SC11"/>
<dbReference type="PANTHER" id="PTHR21448">
    <property type="entry name" value="SMOOTH MUSCLE MYOSIN HEAVY CHAIN-RELATED"/>
    <property type="match status" value="1"/>
</dbReference>
<feature type="coiled-coil region" evidence="1">
    <location>
        <begin position="503"/>
        <end position="530"/>
    </location>
</feature>
<feature type="region of interest" description="Disordered" evidence="2">
    <location>
        <begin position="85"/>
        <end position="112"/>
    </location>
</feature>
<evidence type="ECO:0000313" key="4">
    <source>
        <dbReference type="EMBL" id="GMS80227.1"/>
    </source>
</evidence>
<accession>A0AAV5SC11</accession>
<feature type="region of interest" description="Disordered" evidence="2">
    <location>
        <begin position="638"/>
        <end position="666"/>
    </location>
</feature>
<feature type="compositionally biased region" description="Basic and acidic residues" evidence="2">
    <location>
        <begin position="435"/>
        <end position="445"/>
    </location>
</feature>
<comment type="caution">
    <text evidence="4">The sequence shown here is derived from an EMBL/GenBank/DDBJ whole genome shotgun (WGS) entry which is preliminary data.</text>
</comment>
<dbReference type="GO" id="GO:0016020">
    <property type="term" value="C:membrane"/>
    <property type="evidence" value="ECO:0007669"/>
    <property type="project" value="TreeGrafter"/>
</dbReference>
<evidence type="ECO:0000256" key="1">
    <source>
        <dbReference type="SAM" id="Coils"/>
    </source>
</evidence>
<feature type="domain" description="Protein phosphatase 1 regulatory subunit 21 N-terminal" evidence="3">
    <location>
        <begin position="19"/>
        <end position="125"/>
    </location>
</feature>
<dbReference type="Pfam" id="PF21636">
    <property type="entry name" value="PPP1R21_C"/>
    <property type="match status" value="1"/>
</dbReference>
<evidence type="ECO:0000259" key="3">
    <source>
        <dbReference type="SMART" id="SM01254"/>
    </source>
</evidence>
<name>A0AAV5SC11_9BILA</name>
<organism evidence="4 5">
    <name type="scientific">Pristionchus entomophagus</name>
    <dbReference type="NCBI Taxonomy" id="358040"/>
    <lineage>
        <taxon>Eukaryota</taxon>
        <taxon>Metazoa</taxon>
        <taxon>Ecdysozoa</taxon>
        <taxon>Nematoda</taxon>
        <taxon>Chromadorea</taxon>
        <taxon>Rhabditida</taxon>
        <taxon>Rhabditina</taxon>
        <taxon>Diplogasteromorpha</taxon>
        <taxon>Diplogasteroidea</taxon>
        <taxon>Neodiplogasteridae</taxon>
        <taxon>Pristionchus</taxon>
    </lineage>
</organism>
<gene>
    <name evidence="4" type="ORF">PENTCL1PPCAC_2402</name>
</gene>
<sequence>SRMSQSSTSWNGDIGTRYERLAAEYAKLRAQATVLKKGVLEERAKSDKLSEELKSAESVTRKLRSENESLTFRNEQLLRRVQNVQDELEESQRSNVGKKKEKKKEGVSEREKQLETSLAILEEELKNKLNQNEKLTNKVEEVAQVNEMLTLQLRELKEKMEEMDRDGRGLQSRIPSRKIVENGCSSPRASSPSLISQSSIPITISPISDSLLWQIAENGRSILPGMSTLLSLLEQRVRIFPYDASLEKLPPHIDQLGYHLGEASKLFATTDEEVNRLFEEPAEKWRESSSSILSSMEETMRYCMEHLPRLLTSLSQEESRCAWSDSTLETLNERWRHSLCSLLSSLSSLPSSITGSIKGKKDELMGLTETINAIHMAIKSTQESFSARWLVETRLPVQTKKGKCVGTATRDSLLKMLGTSQKIITRLNAVLKEMEAKEKEETEKESIEDEKEEEETMRSEEEESITPQMVATLVESGSVLRKDSTRSTKSVSPRREEKELPLNARKQTELDHLRIRVADLEGEREKMLVDIALMRRRIANGSNLSHDSGVSQEVEKHYRGRLRETSERIVQATSRGDYYSKECENLVRSVRCMENEKQKLEDEIEAITREKLSLFDELRMTQYGYETKLREMSDHLASINTEKEERDKEKDKNHKNTLSRRLTLFK</sequence>
<proteinExistence type="predicted"/>
<keyword evidence="1" id="KW-0175">Coiled coil</keyword>
<dbReference type="GO" id="GO:0005769">
    <property type="term" value="C:early endosome"/>
    <property type="evidence" value="ECO:0007669"/>
    <property type="project" value="TreeGrafter"/>
</dbReference>
<dbReference type="Proteomes" id="UP001432027">
    <property type="component" value="Unassembled WGS sequence"/>
</dbReference>
<feature type="coiled-coil region" evidence="1">
    <location>
        <begin position="583"/>
        <end position="617"/>
    </location>
</feature>
<feature type="compositionally biased region" description="Basic and acidic residues" evidence="2">
    <location>
        <begin position="641"/>
        <end position="654"/>
    </location>
</feature>
<feature type="compositionally biased region" description="Acidic residues" evidence="2">
    <location>
        <begin position="446"/>
        <end position="464"/>
    </location>
</feature>
<dbReference type="Pfam" id="PF10205">
    <property type="entry name" value="KLRAQ"/>
    <property type="match status" value="1"/>
</dbReference>
<feature type="region of interest" description="Disordered" evidence="2">
    <location>
        <begin position="435"/>
        <end position="501"/>
    </location>
</feature>
<dbReference type="EMBL" id="BTSX01000001">
    <property type="protein sequence ID" value="GMS80227.1"/>
    <property type="molecule type" value="Genomic_DNA"/>
</dbReference>
<feature type="compositionally biased region" description="Basic and acidic residues" evidence="2">
    <location>
        <begin position="103"/>
        <end position="112"/>
    </location>
</feature>